<evidence type="ECO:0000313" key="1">
    <source>
        <dbReference type="Proteomes" id="UP000887565"/>
    </source>
</evidence>
<name>A0A915L4L0_ROMCU</name>
<dbReference type="AlphaFoldDB" id="A0A915L4L0"/>
<keyword evidence="1" id="KW-1185">Reference proteome</keyword>
<dbReference type="WBParaSite" id="nRc.2.0.1.t44715-RA">
    <property type="protein sequence ID" value="nRc.2.0.1.t44715-RA"/>
    <property type="gene ID" value="nRc.2.0.1.g44715"/>
</dbReference>
<accession>A0A915L4L0</accession>
<sequence>MVSQTMGEVMMRRVRLVVNYVFPAEFDQRECHVSSIINGNGEIPVICYCMGWLNEYTINGDKCFQGELVIQSNVMWDNFIAPTKYDIYPFDVCANIRRNRPLHCEQCRYIDHHTRSMQSTGDVCSKKERSFDVVTPQHLKS</sequence>
<proteinExistence type="predicted"/>
<dbReference type="Proteomes" id="UP000887565">
    <property type="component" value="Unplaced"/>
</dbReference>
<organism evidence="1 2">
    <name type="scientific">Romanomermis culicivorax</name>
    <name type="common">Nematode worm</name>
    <dbReference type="NCBI Taxonomy" id="13658"/>
    <lineage>
        <taxon>Eukaryota</taxon>
        <taxon>Metazoa</taxon>
        <taxon>Ecdysozoa</taxon>
        <taxon>Nematoda</taxon>
        <taxon>Enoplea</taxon>
        <taxon>Dorylaimia</taxon>
        <taxon>Mermithida</taxon>
        <taxon>Mermithoidea</taxon>
        <taxon>Mermithidae</taxon>
        <taxon>Romanomermis</taxon>
    </lineage>
</organism>
<protein>
    <submittedName>
        <fullName evidence="2">Uncharacterized protein</fullName>
    </submittedName>
</protein>
<evidence type="ECO:0000313" key="2">
    <source>
        <dbReference type="WBParaSite" id="nRc.2.0.1.t44715-RA"/>
    </source>
</evidence>
<reference evidence="2" key="1">
    <citation type="submission" date="2022-11" db="UniProtKB">
        <authorList>
            <consortium name="WormBaseParasite"/>
        </authorList>
    </citation>
    <scope>IDENTIFICATION</scope>
</reference>